<evidence type="ECO:0000313" key="2">
    <source>
        <dbReference type="EMBL" id="GIH17131.1"/>
    </source>
</evidence>
<keyword evidence="1" id="KW-0472">Membrane</keyword>
<organism evidence="2 3">
    <name type="scientific">Rugosimonospora africana</name>
    <dbReference type="NCBI Taxonomy" id="556532"/>
    <lineage>
        <taxon>Bacteria</taxon>
        <taxon>Bacillati</taxon>
        <taxon>Actinomycetota</taxon>
        <taxon>Actinomycetes</taxon>
        <taxon>Micromonosporales</taxon>
        <taxon>Micromonosporaceae</taxon>
        <taxon>Rugosimonospora</taxon>
    </lineage>
</organism>
<feature type="transmembrane region" description="Helical" evidence="1">
    <location>
        <begin position="43"/>
        <end position="66"/>
    </location>
</feature>
<comment type="caution">
    <text evidence="2">The sequence shown here is derived from an EMBL/GenBank/DDBJ whole genome shotgun (WGS) entry which is preliminary data.</text>
</comment>
<dbReference type="AlphaFoldDB" id="A0A8J3QVA3"/>
<keyword evidence="1" id="KW-0812">Transmembrane</keyword>
<feature type="transmembrane region" description="Helical" evidence="1">
    <location>
        <begin position="104"/>
        <end position="122"/>
    </location>
</feature>
<protein>
    <submittedName>
        <fullName evidence="2">Membrane protein</fullName>
    </submittedName>
</protein>
<dbReference type="EMBL" id="BONZ01000050">
    <property type="protein sequence ID" value="GIH17131.1"/>
    <property type="molecule type" value="Genomic_DNA"/>
</dbReference>
<keyword evidence="3" id="KW-1185">Reference proteome</keyword>
<evidence type="ECO:0000313" key="3">
    <source>
        <dbReference type="Proteomes" id="UP000642748"/>
    </source>
</evidence>
<name>A0A8J3QVA3_9ACTN</name>
<feature type="transmembrane region" description="Helical" evidence="1">
    <location>
        <begin position="142"/>
        <end position="163"/>
    </location>
</feature>
<dbReference type="InterPro" id="IPR007136">
    <property type="entry name" value="DUF347"/>
</dbReference>
<dbReference type="Proteomes" id="UP000642748">
    <property type="component" value="Unassembled WGS sequence"/>
</dbReference>
<feature type="transmembrane region" description="Helical" evidence="1">
    <location>
        <begin position="78"/>
        <end position="98"/>
    </location>
</feature>
<feature type="transmembrane region" description="Helical" evidence="1">
    <location>
        <begin position="169"/>
        <end position="186"/>
    </location>
</feature>
<sequence length="265" mass="27869">MRPSTTVTGTPRLPMRAKVPEITAMFWLIKVLTTGMGEAASDYLGTVSLVLAGAIGVIGLVVALALQLRARRYIAPVYWFAVAMVAVFGTMAADALHVALGAPYAGSTAFYAVALAIVFVLWHRAEGTLSIHSIVTPRREIYYWVTVLLTFALGTAAGDLTAASMHLGYFPSAVLFAVLIALPAIGRRLGLNGIAAFWIAYVLTRPLGASIADWLGKPHHPDGGLGFGDGTVTALATVAIVVLVGYVTVTRAGIQPDVEPVPVEV</sequence>
<dbReference type="RefSeq" id="WP_203920698.1">
    <property type="nucleotide sequence ID" value="NZ_BONZ01000050.1"/>
</dbReference>
<keyword evidence="1" id="KW-1133">Transmembrane helix</keyword>
<feature type="transmembrane region" description="Helical" evidence="1">
    <location>
        <begin position="193"/>
        <end position="212"/>
    </location>
</feature>
<feature type="transmembrane region" description="Helical" evidence="1">
    <location>
        <begin position="232"/>
        <end position="249"/>
    </location>
</feature>
<dbReference type="Pfam" id="PF03988">
    <property type="entry name" value="DUF347"/>
    <property type="match status" value="4"/>
</dbReference>
<evidence type="ECO:0000256" key="1">
    <source>
        <dbReference type="SAM" id="Phobius"/>
    </source>
</evidence>
<reference evidence="2" key="1">
    <citation type="submission" date="2021-01" db="EMBL/GenBank/DDBJ databases">
        <title>Whole genome shotgun sequence of Rugosimonospora africana NBRC 104875.</title>
        <authorList>
            <person name="Komaki H."/>
            <person name="Tamura T."/>
        </authorList>
    </citation>
    <scope>NUCLEOTIDE SEQUENCE</scope>
    <source>
        <strain evidence="2">NBRC 104875</strain>
    </source>
</reference>
<proteinExistence type="predicted"/>
<gene>
    <name evidence="2" type="ORF">Raf01_53030</name>
</gene>
<accession>A0A8J3QVA3</accession>